<evidence type="ECO:0000313" key="7">
    <source>
        <dbReference type="EMBL" id="MEN3540641.1"/>
    </source>
</evidence>
<dbReference type="InterPro" id="IPR038765">
    <property type="entry name" value="Papain-like_cys_pep_sf"/>
</dbReference>
<feature type="transmembrane region" description="Helical" evidence="5">
    <location>
        <begin position="12"/>
        <end position="35"/>
    </location>
</feature>
<evidence type="ECO:0000256" key="1">
    <source>
        <dbReference type="ARBA" id="ARBA00007074"/>
    </source>
</evidence>
<dbReference type="Gene3D" id="1.10.530.10">
    <property type="match status" value="1"/>
</dbReference>
<comment type="similarity">
    <text evidence="1">Belongs to the peptidase C40 family.</text>
</comment>
<dbReference type="CDD" id="cd13399">
    <property type="entry name" value="Slt35-like"/>
    <property type="match status" value="1"/>
</dbReference>
<keyword evidence="2" id="KW-0645">Protease</keyword>
<organism evidence="7 8">
    <name type="scientific">Microbispora maris</name>
    <dbReference type="NCBI Taxonomy" id="3144104"/>
    <lineage>
        <taxon>Bacteria</taxon>
        <taxon>Bacillati</taxon>
        <taxon>Actinomycetota</taxon>
        <taxon>Actinomycetes</taxon>
        <taxon>Streptosporangiales</taxon>
        <taxon>Streptosporangiaceae</taxon>
        <taxon>Microbispora</taxon>
    </lineage>
</organism>
<keyword evidence="5" id="KW-1133">Transmembrane helix</keyword>
<keyword evidence="5" id="KW-0472">Membrane</keyword>
<dbReference type="Pfam" id="PF13406">
    <property type="entry name" value="SLT_2"/>
    <property type="match status" value="1"/>
</dbReference>
<protein>
    <submittedName>
        <fullName evidence="7">Bifunctional lytic transglycosylase/C40 family peptidase</fullName>
    </submittedName>
</protein>
<evidence type="ECO:0000256" key="3">
    <source>
        <dbReference type="ARBA" id="ARBA00022801"/>
    </source>
</evidence>
<keyword evidence="5" id="KW-0812">Transmembrane</keyword>
<sequence>MARRRDPAPLMGWRWAGAAAIATVTLPLLIAVFILCQPPIPAGGAGDATPSERALADIPASYLRWYMDAAQTCPGLSWTVLAAIGKVESDHGRDPASRRPNAAGARGPMQFLPATFAAYAVDGNDDGRTDVYNPADAIPAATAYLCASGAATDVRKALFAYNHAGWYVDRVLAKAAEYSTAVPAVAGDAIGAIIAYARQQIGKPYIWGGTGPAGYDCSGIVYMAYKAAGVTIPRTTFAQWPFGVHVPTGQEQPGDLVFFSSGPGNAPGRPGHVALVIGGGQAIEARCTRCGPIKITAYRSRGNIVGYTRPLANPGVKRVLSGRAAAVPPPVPR</sequence>
<dbReference type="InterPro" id="IPR023346">
    <property type="entry name" value="Lysozyme-like_dom_sf"/>
</dbReference>
<accession>A0ABV0B275</accession>
<dbReference type="PANTHER" id="PTHR47359">
    <property type="entry name" value="PEPTIDOGLYCAN DL-ENDOPEPTIDASE CWLO"/>
    <property type="match status" value="1"/>
</dbReference>
<dbReference type="PROSITE" id="PS51935">
    <property type="entry name" value="NLPC_P60"/>
    <property type="match status" value="1"/>
</dbReference>
<evidence type="ECO:0000313" key="8">
    <source>
        <dbReference type="Proteomes" id="UP001447516"/>
    </source>
</evidence>
<reference evidence="7 8" key="1">
    <citation type="submission" date="2024-05" db="EMBL/GenBank/DDBJ databases">
        <title>Microbispora sp.ZYX-F-249.</title>
        <authorList>
            <person name="Xie H."/>
        </authorList>
    </citation>
    <scope>NUCLEOTIDE SEQUENCE [LARGE SCALE GENOMIC DNA]</scope>
    <source>
        <strain evidence="7 8">ZYX-F-249</strain>
    </source>
</reference>
<dbReference type="Proteomes" id="UP001447516">
    <property type="component" value="Unassembled WGS sequence"/>
</dbReference>
<dbReference type="Gene3D" id="3.90.1720.10">
    <property type="entry name" value="endopeptidase domain like (from Nostoc punctiforme)"/>
    <property type="match status" value="1"/>
</dbReference>
<dbReference type="SUPFAM" id="SSF53955">
    <property type="entry name" value="Lysozyme-like"/>
    <property type="match status" value="1"/>
</dbReference>
<proteinExistence type="inferred from homology"/>
<evidence type="ECO:0000256" key="4">
    <source>
        <dbReference type="ARBA" id="ARBA00022807"/>
    </source>
</evidence>
<name>A0ABV0B275_9ACTN</name>
<dbReference type="Pfam" id="PF00877">
    <property type="entry name" value="NLPC_P60"/>
    <property type="match status" value="1"/>
</dbReference>
<feature type="domain" description="NlpC/P60" evidence="6">
    <location>
        <begin position="187"/>
        <end position="320"/>
    </location>
</feature>
<gene>
    <name evidence="7" type="ORF">AAH991_36390</name>
</gene>
<dbReference type="PANTHER" id="PTHR47359:SF3">
    <property type="entry name" value="NLP_P60 DOMAIN-CONTAINING PROTEIN-RELATED"/>
    <property type="match status" value="1"/>
</dbReference>
<dbReference type="InterPro" id="IPR000064">
    <property type="entry name" value="NLP_P60_dom"/>
</dbReference>
<dbReference type="SUPFAM" id="SSF54001">
    <property type="entry name" value="Cysteine proteinases"/>
    <property type="match status" value="1"/>
</dbReference>
<dbReference type="InterPro" id="IPR051794">
    <property type="entry name" value="PG_Endopeptidase_C40"/>
</dbReference>
<keyword evidence="4" id="KW-0788">Thiol protease</keyword>
<evidence type="ECO:0000256" key="2">
    <source>
        <dbReference type="ARBA" id="ARBA00022670"/>
    </source>
</evidence>
<dbReference type="InterPro" id="IPR031304">
    <property type="entry name" value="SLT_2"/>
</dbReference>
<evidence type="ECO:0000256" key="5">
    <source>
        <dbReference type="SAM" id="Phobius"/>
    </source>
</evidence>
<dbReference type="EMBL" id="JBDJAW010000055">
    <property type="protein sequence ID" value="MEN3540641.1"/>
    <property type="molecule type" value="Genomic_DNA"/>
</dbReference>
<comment type="caution">
    <text evidence="7">The sequence shown here is derived from an EMBL/GenBank/DDBJ whole genome shotgun (WGS) entry which is preliminary data.</text>
</comment>
<keyword evidence="3" id="KW-0378">Hydrolase</keyword>
<dbReference type="RefSeq" id="WP_346230491.1">
    <property type="nucleotide sequence ID" value="NZ_JBDJAW010000055.1"/>
</dbReference>
<keyword evidence="8" id="KW-1185">Reference proteome</keyword>
<evidence type="ECO:0000259" key="6">
    <source>
        <dbReference type="PROSITE" id="PS51935"/>
    </source>
</evidence>